<dbReference type="SUPFAM" id="SSF161098">
    <property type="entry name" value="MetI-like"/>
    <property type="match status" value="1"/>
</dbReference>
<dbReference type="Proteomes" id="UP000186400">
    <property type="component" value="Unassembled WGS sequence"/>
</dbReference>
<organism evidence="9 10">
    <name type="scientific">Alkalispirochaeta americana</name>
    <dbReference type="NCBI Taxonomy" id="159291"/>
    <lineage>
        <taxon>Bacteria</taxon>
        <taxon>Pseudomonadati</taxon>
        <taxon>Spirochaetota</taxon>
        <taxon>Spirochaetia</taxon>
        <taxon>Spirochaetales</taxon>
        <taxon>Spirochaetaceae</taxon>
        <taxon>Alkalispirochaeta</taxon>
    </lineage>
</organism>
<evidence type="ECO:0000256" key="7">
    <source>
        <dbReference type="RuleBase" id="RU363032"/>
    </source>
</evidence>
<dbReference type="EMBL" id="FTMS01000011">
    <property type="protein sequence ID" value="SIQ57162.1"/>
    <property type="molecule type" value="Genomic_DNA"/>
</dbReference>
<reference evidence="9 10" key="1">
    <citation type="submission" date="2017-01" db="EMBL/GenBank/DDBJ databases">
        <authorList>
            <person name="Mah S.A."/>
            <person name="Swanson W.J."/>
            <person name="Moy G.W."/>
            <person name="Vacquier V.D."/>
        </authorList>
    </citation>
    <scope>NUCLEOTIDE SEQUENCE [LARGE SCALE GENOMIC DNA]</scope>
    <source>
        <strain evidence="9 10">ASpG1</strain>
    </source>
</reference>
<feature type="transmembrane region" description="Helical" evidence="7">
    <location>
        <begin position="191"/>
        <end position="216"/>
    </location>
</feature>
<dbReference type="AlphaFoldDB" id="A0A1N6TV14"/>
<feature type="transmembrane region" description="Helical" evidence="7">
    <location>
        <begin position="247"/>
        <end position="270"/>
    </location>
</feature>
<keyword evidence="2 7" id="KW-0813">Transport</keyword>
<feature type="transmembrane region" description="Helical" evidence="7">
    <location>
        <begin position="150"/>
        <end position="170"/>
    </location>
</feature>
<feature type="transmembrane region" description="Helical" evidence="7">
    <location>
        <begin position="78"/>
        <end position="102"/>
    </location>
</feature>
<keyword evidence="3" id="KW-1003">Cell membrane</keyword>
<evidence type="ECO:0000313" key="10">
    <source>
        <dbReference type="Proteomes" id="UP000186400"/>
    </source>
</evidence>
<name>A0A1N6TV14_9SPIO</name>
<proteinExistence type="inferred from homology"/>
<evidence type="ECO:0000256" key="4">
    <source>
        <dbReference type="ARBA" id="ARBA00022692"/>
    </source>
</evidence>
<dbReference type="GO" id="GO:0055085">
    <property type="term" value="P:transmembrane transport"/>
    <property type="evidence" value="ECO:0007669"/>
    <property type="project" value="InterPro"/>
</dbReference>
<keyword evidence="10" id="KW-1185">Reference proteome</keyword>
<evidence type="ECO:0000313" key="9">
    <source>
        <dbReference type="EMBL" id="SIQ57162.1"/>
    </source>
</evidence>
<dbReference type="InterPro" id="IPR000515">
    <property type="entry name" value="MetI-like"/>
</dbReference>
<protein>
    <submittedName>
        <fullName evidence="9">Carbohydrate ABC transporter membrane protein 2, CUT1 family</fullName>
    </submittedName>
</protein>
<dbReference type="PROSITE" id="PS50928">
    <property type="entry name" value="ABC_TM1"/>
    <property type="match status" value="1"/>
</dbReference>
<evidence type="ECO:0000256" key="6">
    <source>
        <dbReference type="ARBA" id="ARBA00023136"/>
    </source>
</evidence>
<evidence type="ECO:0000256" key="5">
    <source>
        <dbReference type="ARBA" id="ARBA00022989"/>
    </source>
</evidence>
<gene>
    <name evidence="9" type="ORF">SAMN05920897_1117</name>
</gene>
<dbReference type="RefSeq" id="WP_076488983.1">
    <property type="nucleotide sequence ID" value="NZ_FTMS01000011.1"/>
</dbReference>
<accession>A0A1N6TV14</accession>
<feature type="transmembrane region" description="Helical" evidence="7">
    <location>
        <begin position="114"/>
        <end position="138"/>
    </location>
</feature>
<dbReference type="InterPro" id="IPR035906">
    <property type="entry name" value="MetI-like_sf"/>
</dbReference>
<dbReference type="GO" id="GO:0005886">
    <property type="term" value="C:plasma membrane"/>
    <property type="evidence" value="ECO:0007669"/>
    <property type="project" value="UniProtKB-SubCell"/>
</dbReference>
<dbReference type="CDD" id="cd06261">
    <property type="entry name" value="TM_PBP2"/>
    <property type="match status" value="1"/>
</dbReference>
<sequence length="285" mass="32071">MFPTPIERTPRVVRVLYHLAVPLVLLLWLLPMLAILVTSLRGNQDIIAGNYWGWPSEFRMIQNYAEVFNPARSPMVRYFINSLVITLPSVFMAIFFSAMAGYTLAIHRFRGRILLYAIFIAGNFVPFQILMIPVRTIFGNLGLLDTLRALIIFHTSFQIGFATFFLRNFIADLPISLVESARMEGASEMGVFFRVILPLIRPALASLGVLLFTFVWNDFFWALTLVQSDAARPVTFGLQALRGQWSIAWNLISAGSVVAALPSVLVFFVLQRQFIAGLTFGGVKE</sequence>
<feature type="transmembrane region" description="Helical" evidence="7">
    <location>
        <begin position="12"/>
        <end position="37"/>
    </location>
</feature>
<dbReference type="PANTHER" id="PTHR43744">
    <property type="entry name" value="ABC TRANSPORTER PERMEASE PROTEIN MG189-RELATED-RELATED"/>
    <property type="match status" value="1"/>
</dbReference>
<keyword evidence="6 7" id="KW-0472">Membrane</keyword>
<evidence type="ECO:0000256" key="2">
    <source>
        <dbReference type="ARBA" id="ARBA00022448"/>
    </source>
</evidence>
<dbReference type="OrthoDB" id="9815445at2"/>
<keyword evidence="4 7" id="KW-0812">Transmembrane</keyword>
<feature type="domain" description="ABC transmembrane type-1" evidence="8">
    <location>
        <begin position="79"/>
        <end position="270"/>
    </location>
</feature>
<keyword evidence="5 7" id="KW-1133">Transmembrane helix</keyword>
<comment type="similarity">
    <text evidence="7">Belongs to the binding-protein-dependent transport system permease family.</text>
</comment>
<dbReference type="Pfam" id="PF00528">
    <property type="entry name" value="BPD_transp_1"/>
    <property type="match status" value="1"/>
</dbReference>
<dbReference type="Gene3D" id="1.10.3720.10">
    <property type="entry name" value="MetI-like"/>
    <property type="match status" value="1"/>
</dbReference>
<evidence type="ECO:0000256" key="1">
    <source>
        <dbReference type="ARBA" id="ARBA00004651"/>
    </source>
</evidence>
<comment type="subcellular location">
    <subcellularLocation>
        <location evidence="1 7">Cell membrane</location>
        <topology evidence="1 7">Multi-pass membrane protein</topology>
    </subcellularLocation>
</comment>
<evidence type="ECO:0000256" key="3">
    <source>
        <dbReference type="ARBA" id="ARBA00022475"/>
    </source>
</evidence>
<dbReference type="STRING" id="159291.SAMN05920897_1117"/>
<evidence type="ECO:0000259" key="8">
    <source>
        <dbReference type="PROSITE" id="PS50928"/>
    </source>
</evidence>